<sequence length="392" mass="45007">MGFNFFRFLQPKTGRTSMEEVSCRELLEAAQEYQVRELCFWICVNMIANAIGRCEVRTFRNGEEVREAEHYLWNVAPNINQSSTAFWHKVVAKLYQENEVLIVPGQRSKGLDTMLVADDWTEPEEWPSRQNEYRDVRVGNFTFQYPLYESGVIHLKLNHKNMTPVIRGLYQSYWRLVEAARRHYEWHHGQHWKVHVNQVAGGKDGWAKEFQQMIEDQVKPFLDSNGAILPEFDGYTYENAGGQSVGDSRDIRNLIEDIFEFTARGFLIPAVLVNGKIEGTQDANTRFLTTCIDPLCDQIQEEITRKRYGYSGWQSGSFVRVDSSSILHFDMFANAANIEKLVGSAAFSVNDILRAANQPTINEPWADAHWLTKNISAMADVARLMGEKGETT</sequence>
<reference evidence="1" key="2">
    <citation type="journal article" date="2021" name="PeerJ">
        <title>Extensive microbial diversity within the chicken gut microbiome revealed by metagenomics and culture.</title>
        <authorList>
            <person name="Gilroy R."/>
            <person name="Ravi A."/>
            <person name="Getino M."/>
            <person name="Pursley I."/>
            <person name="Horton D.L."/>
            <person name="Alikhan N.F."/>
            <person name="Baker D."/>
            <person name="Gharbi K."/>
            <person name="Hall N."/>
            <person name="Watson M."/>
            <person name="Adriaenssens E.M."/>
            <person name="Foster-Nyarko E."/>
            <person name="Jarju S."/>
            <person name="Secka A."/>
            <person name="Antonio M."/>
            <person name="Oren A."/>
            <person name="Chaudhuri R.R."/>
            <person name="La Ragione R."/>
            <person name="Hildebrand F."/>
            <person name="Pallen M.J."/>
        </authorList>
    </citation>
    <scope>NUCLEOTIDE SEQUENCE</scope>
    <source>
        <strain evidence="1">ChiBcec16-1751</strain>
    </source>
</reference>
<gene>
    <name evidence="1" type="ORF">IAA83_06400</name>
</gene>
<organism evidence="1 2">
    <name type="scientific">Candidatus Avoscillospira avistercoris</name>
    <dbReference type="NCBI Taxonomy" id="2840707"/>
    <lineage>
        <taxon>Bacteria</taxon>
        <taxon>Bacillati</taxon>
        <taxon>Bacillota</taxon>
        <taxon>Clostridia</taxon>
        <taxon>Eubacteriales</taxon>
        <taxon>Oscillospiraceae</taxon>
        <taxon>Oscillospiraceae incertae sedis</taxon>
        <taxon>Candidatus Avoscillospira</taxon>
    </lineage>
</organism>
<dbReference type="EMBL" id="DVJJ01000094">
    <property type="protein sequence ID" value="HIS64984.1"/>
    <property type="molecule type" value="Genomic_DNA"/>
</dbReference>
<reference evidence="1" key="1">
    <citation type="submission" date="2020-10" db="EMBL/GenBank/DDBJ databases">
        <authorList>
            <person name="Gilroy R."/>
        </authorList>
    </citation>
    <scope>NUCLEOTIDE SEQUENCE</scope>
    <source>
        <strain evidence="1">ChiBcec16-1751</strain>
    </source>
</reference>
<dbReference type="InterPro" id="IPR006944">
    <property type="entry name" value="Phage/GTA_portal"/>
</dbReference>
<dbReference type="Pfam" id="PF04860">
    <property type="entry name" value="Phage_portal"/>
    <property type="match status" value="1"/>
</dbReference>
<comment type="caution">
    <text evidence="1">The sequence shown here is derived from an EMBL/GenBank/DDBJ whole genome shotgun (WGS) entry which is preliminary data.</text>
</comment>
<proteinExistence type="predicted"/>
<protein>
    <submittedName>
        <fullName evidence="1">Phage portal protein</fullName>
    </submittedName>
</protein>
<dbReference type="AlphaFoldDB" id="A0A9D1FA35"/>
<name>A0A9D1FA35_9FIRM</name>
<evidence type="ECO:0000313" key="2">
    <source>
        <dbReference type="Proteomes" id="UP000886741"/>
    </source>
</evidence>
<evidence type="ECO:0000313" key="1">
    <source>
        <dbReference type="EMBL" id="HIS64984.1"/>
    </source>
</evidence>
<accession>A0A9D1FA35</accession>
<dbReference type="Proteomes" id="UP000886741">
    <property type="component" value="Unassembled WGS sequence"/>
</dbReference>